<gene>
    <name evidence="1" type="ORF">Y1Q_0012587</name>
</gene>
<dbReference type="Proteomes" id="UP000050525">
    <property type="component" value="Unassembled WGS sequence"/>
</dbReference>
<proteinExistence type="predicted"/>
<dbReference type="EMBL" id="AKHW03006358">
    <property type="protein sequence ID" value="KYO20707.1"/>
    <property type="molecule type" value="Genomic_DNA"/>
</dbReference>
<protein>
    <submittedName>
        <fullName evidence="1">Uncharacterized protein</fullName>
    </submittedName>
</protein>
<dbReference type="AlphaFoldDB" id="A0A151M875"/>
<accession>A0A151M875</accession>
<sequence length="91" mass="10293">MNIPCVTWSRRKSKKKDPYSSFCAVTTHSSFILSITCNNLPPTPCRLYISVLILWMAKDSPAALQVQPLLKSFWPPLHRGDYMSAVDPVIL</sequence>
<evidence type="ECO:0000313" key="2">
    <source>
        <dbReference type="Proteomes" id="UP000050525"/>
    </source>
</evidence>
<name>A0A151M875_ALLMI</name>
<evidence type="ECO:0000313" key="1">
    <source>
        <dbReference type="EMBL" id="KYO20707.1"/>
    </source>
</evidence>
<comment type="caution">
    <text evidence="1">The sequence shown here is derived from an EMBL/GenBank/DDBJ whole genome shotgun (WGS) entry which is preliminary data.</text>
</comment>
<keyword evidence="2" id="KW-1185">Reference proteome</keyword>
<organism evidence="1 2">
    <name type="scientific">Alligator mississippiensis</name>
    <name type="common">American alligator</name>
    <dbReference type="NCBI Taxonomy" id="8496"/>
    <lineage>
        <taxon>Eukaryota</taxon>
        <taxon>Metazoa</taxon>
        <taxon>Chordata</taxon>
        <taxon>Craniata</taxon>
        <taxon>Vertebrata</taxon>
        <taxon>Euteleostomi</taxon>
        <taxon>Archelosauria</taxon>
        <taxon>Archosauria</taxon>
        <taxon>Crocodylia</taxon>
        <taxon>Alligatoridae</taxon>
        <taxon>Alligatorinae</taxon>
        <taxon>Alligator</taxon>
    </lineage>
</organism>
<reference evidence="1 2" key="1">
    <citation type="journal article" date="2012" name="Genome Biol.">
        <title>Sequencing three crocodilian genomes to illuminate the evolution of archosaurs and amniotes.</title>
        <authorList>
            <person name="St John J.A."/>
            <person name="Braun E.L."/>
            <person name="Isberg S.R."/>
            <person name="Miles L.G."/>
            <person name="Chong A.Y."/>
            <person name="Gongora J."/>
            <person name="Dalzell P."/>
            <person name="Moran C."/>
            <person name="Bed'hom B."/>
            <person name="Abzhanov A."/>
            <person name="Burgess S.C."/>
            <person name="Cooksey A.M."/>
            <person name="Castoe T.A."/>
            <person name="Crawford N.G."/>
            <person name="Densmore L.D."/>
            <person name="Drew J.C."/>
            <person name="Edwards S.V."/>
            <person name="Faircloth B.C."/>
            <person name="Fujita M.K."/>
            <person name="Greenwold M.J."/>
            <person name="Hoffmann F.G."/>
            <person name="Howard J.M."/>
            <person name="Iguchi T."/>
            <person name="Janes D.E."/>
            <person name="Khan S.Y."/>
            <person name="Kohno S."/>
            <person name="de Koning A.J."/>
            <person name="Lance S.L."/>
            <person name="McCarthy F.M."/>
            <person name="McCormack J.E."/>
            <person name="Merchant M.E."/>
            <person name="Peterson D.G."/>
            <person name="Pollock D.D."/>
            <person name="Pourmand N."/>
            <person name="Raney B.J."/>
            <person name="Roessler K.A."/>
            <person name="Sanford J.R."/>
            <person name="Sawyer R.H."/>
            <person name="Schmidt C.J."/>
            <person name="Triplett E.W."/>
            <person name="Tuberville T.D."/>
            <person name="Venegas-Anaya M."/>
            <person name="Howard J.T."/>
            <person name="Jarvis E.D."/>
            <person name="Guillette L.J.Jr."/>
            <person name="Glenn T.C."/>
            <person name="Green R.E."/>
            <person name="Ray D.A."/>
        </authorList>
    </citation>
    <scope>NUCLEOTIDE SEQUENCE [LARGE SCALE GENOMIC DNA]</scope>
    <source>
        <strain evidence="1">KSC_2009_1</strain>
    </source>
</reference>